<sequence>MAIPKRRNQADHDSPAAKKLKTNTTFASKDFMEDFMADFPLQPENGPTGNEDDPPLPSTVLTNEELQGGSERKPPRRSTFNIKLPIQLKDHNDASAQNTPFDWMKKQYAHCIVPELGEEYDFAFDSPTFHCLRDLHNARVRMRDGEYLPDYLVCSLATRWVSLEEKDRPASDGYLANGDIFVATCLPISDVDDSLEKYFEGNYSTELSAQYYIPRSKYSVHFVGEPILTESDEIQAVKVGSVLIRNTRTGDVIHIDTGALTGRKSRARDAGQVLKAWLEFQETKSPKANLGPISNSEPFVLDVDKETHPTLRSYHALVSASLFLRRRVTNWGDVKAFKLRGSPSSITVADYALRNISGWLGIKSPAKKPGEKRSKKPTRIENSFEINYKTGALFGRKIPAPVSQRITSVQKGEPPVYNEETRLDDDSSDHEHSHTDSSIASSHNGVDSDQETVVVDESSISEEALDDEVSDNEVFNDNESVNNKSIHSKEPVDKELNQEEHNNEDLNREDHNQENHNSKEPGGNGSNHDGSNGDDPSHEDLNNENSSSESTTDGDENDNQAPSVPI</sequence>
<organism evidence="2 3">
    <name type="scientific">Diaporthe ampelina</name>
    <dbReference type="NCBI Taxonomy" id="1214573"/>
    <lineage>
        <taxon>Eukaryota</taxon>
        <taxon>Fungi</taxon>
        <taxon>Dikarya</taxon>
        <taxon>Ascomycota</taxon>
        <taxon>Pezizomycotina</taxon>
        <taxon>Sordariomycetes</taxon>
        <taxon>Sordariomycetidae</taxon>
        <taxon>Diaporthales</taxon>
        <taxon>Diaporthaceae</taxon>
        <taxon>Diaporthe</taxon>
    </lineage>
</organism>
<evidence type="ECO:0000313" key="3">
    <source>
        <dbReference type="Proteomes" id="UP000034680"/>
    </source>
</evidence>
<feature type="compositionally biased region" description="Acidic residues" evidence="1">
    <location>
        <begin position="459"/>
        <end position="476"/>
    </location>
</feature>
<feature type="compositionally biased region" description="Basic and acidic residues" evidence="1">
    <location>
        <begin position="419"/>
        <end position="435"/>
    </location>
</feature>
<proteinExistence type="predicted"/>
<protein>
    <submittedName>
        <fullName evidence="2">Uncharacterized protein</fullName>
    </submittedName>
</protein>
<gene>
    <name evidence="2" type="ORF">UCDDA912_g09585</name>
</gene>
<dbReference type="EMBL" id="LCUC01000477">
    <property type="protein sequence ID" value="KKY30497.1"/>
    <property type="molecule type" value="Genomic_DNA"/>
</dbReference>
<evidence type="ECO:0000313" key="2">
    <source>
        <dbReference type="EMBL" id="KKY30497.1"/>
    </source>
</evidence>
<dbReference type="AlphaFoldDB" id="A0A0G2F6Z7"/>
<keyword evidence="3" id="KW-1185">Reference proteome</keyword>
<evidence type="ECO:0000256" key="1">
    <source>
        <dbReference type="SAM" id="MobiDB-lite"/>
    </source>
</evidence>
<name>A0A0G2F6Z7_9PEZI</name>
<feature type="region of interest" description="Disordered" evidence="1">
    <location>
        <begin position="404"/>
        <end position="566"/>
    </location>
</feature>
<reference evidence="2 3" key="1">
    <citation type="submission" date="2015-05" db="EMBL/GenBank/DDBJ databases">
        <title>Distinctive expansion of gene families associated with plant cell wall degradation and secondary metabolism in the genomes of grapevine trunk pathogens.</title>
        <authorList>
            <person name="Lawrence D.P."/>
            <person name="Travadon R."/>
            <person name="Rolshausen P.E."/>
            <person name="Baumgartner K."/>
        </authorList>
    </citation>
    <scope>NUCLEOTIDE SEQUENCE [LARGE SCALE GENOMIC DNA]</scope>
    <source>
        <strain evidence="2">DA912</strain>
    </source>
</reference>
<dbReference type="Proteomes" id="UP000034680">
    <property type="component" value="Unassembled WGS sequence"/>
</dbReference>
<comment type="caution">
    <text evidence="2">The sequence shown here is derived from an EMBL/GenBank/DDBJ whole genome shotgun (WGS) entry which is preliminary data.</text>
</comment>
<feature type="region of interest" description="Disordered" evidence="1">
    <location>
        <begin position="1"/>
        <end position="24"/>
    </location>
</feature>
<accession>A0A0G2F6Z7</accession>
<reference evidence="2 3" key="2">
    <citation type="submission" date="2015-05" db="EMBL/GenBank/DDBJ databases">
        <authorList>
            <person name="Morales-Cruz A."/>
            <person name="Amrine K.C."/>
            <person name="Cantu D."/>
        </authorList>
    </citation>
    <scope>NUCLEOTIDE SEQUENCE [LARGE SCALE GENOMIC DNA]</scope>
    <source>
        <strain evidence="2">DA912</strain>
    </source>
</reference>
<dbReference type="OrthoDB" id="5223265at2759"/>
<feature type="region of interest" description="Disordered" evidence="1">
    <location>
        <begin position="36"/>
        <end position="79"/>
    </location>
</feature>
<feature type="compositionally biased region" description="Basic and acidic residues" evidence="1">
    <location>
        <begin position="487"/>
        <end position="519"/>
    </location>
</feature>